<keyword evidence="2" id="KW-1185">Reference proteome</keyword>
<dbReference type="InterPro" id="IPR037883">
    <property type="entry name" value="Knr4/Smi1-like_sf"/>
</dbReference>
<protein>
    <recommendedName>
        <fullName evidence="3">SMI1/KNR4 family protein</fullName>
    </recommendedName>
</protein>
<organism evidence="1 2">
    <name type="scientific">Kitasatospora paracochleata</name>
    <dbReference type="NCBI Taxonomy" id="58354"/>
    <lineage>
        <taxon>Bacteria</taxon>
        <taxon>Bacillati</taxon>
        <taxon>Actinomycetota</taxon>
        <taxon>Actinomycetes</taxon>
        <taxon>Kitasatosporales</taxon>
        <taxon>Streptomycetaceae</taxon>
        <taxon>Kitasatospora</taxon>
    </lineage>
</organism>
<dbReference type="Proteomes" id="UP001206483">
    <property type="component" value="Unassembled WGS sequence"/>
</dbReference>
<evidence type="ECO:0000313" key="2">
    <source>
        <dbReference type="Proteomes" id="UP001206483"/>
    </source>
</evidence>
<gene>
    <name evidence="1" type="ORF">FHR36_004132</name>
</gene>
<reference evidence="1 2" key="1">
    <citation type="submission" date="2022-06" db="EMBL/GenBank/DDBJ databases">
        <title>Sequencing the genomes of 1000 actinobacteria strains.</title>
        <authorList>
            <person name="Klenk H.-P."/>
        </authorList>
    </citation>
    <scope>NUCLEOTIDE SEQUENCE [LARGE SCALE GENOMIC DNA]</scope>
    <source>
        <strain evidence="1 2">DSM 41656</strain>
    </source>
</reference>
<dbReference type="EMBL" id="JAMZDX010000004">
    <property type="protein sequence ID" value="MCP2310969.1"/>
    <property type="molecule type" value="Genomic_DNA"/>
</dbReference>
<evidence type="ECO:0000313" key="1">
    <source>
        <dbReference type="EMBL" id="MCP2310969.1"/>
    </source>
</evidence>
<comment type="caution">
    <text evidence="1">The sequence shown here is derived from an EMBL/GenBank/DDBJ whole genome shotgun (WGS) entry which is preliminary data.</text>
</comment>
<accession>A0ABT1J142</accession>
<proteinExistence type="predicted"/>
<sequence length="242" mass="27582">MSELDLRVDLPAALTSPSAAFAFVERFAENLGAPVQPEDGVPEAELTAAEQRLGLALPGAMREWYARFGRRRDLFHALRYPYAPEDLEAEDSVLIWQTEKLFWYGFAIPLDRVHESDPPVVWDSYEEGSEWEPYADRFSLACIELLITQNLLCGDNGGQRRERLPGDAEYLERHLTEVPSLYGPEACDGLQRWFVGRNVLVCDDRSDDGVELGWLQYRALTPEAADRLQAELPGKWQEIMDY</sequence>
<name>A0ABT1J142_9ACTN</name>
<dbReference type="SUPFAM" id="SSF160631">
    <property type="entry name" value="SMI1/KNR4-like"/>
    <property type="match status" value="1"/>
</dbReference>
<evidence type="ECO:0008006" key="3">
    <source>
        <dbReference type="Google" id="ProtNLM"/>
    </source>
</evidence>
<dbReference type="RefSeq" id="WP_253799621.1">
    <property type="nucleotide sequence ID" value="NZ_BAAAUB010000047.1"/>
</dbReference>